<gene>
    <name evidence="1" type="ORF">Anas_10198</name>
</gene>
<dbReference type="EMBL" id="SEYY01002242">
    <property type="protein sequence ID" value="KAB7504831.1"/>
    <property type="molecule type" value="Genomic_DNA"/>
</dbReference>
<protein>
    <submittedName>
        <fullName evidence="1">Uncharacterized protein</fullName>
    </submittedName>
</protein>
<evidence type="ECO:0000313" key="1">
    <source>
        <dbReference type="EMBL" id="KAB7504831.1"/>
    </source>
</evidence>
<sequence length="118" mass="13372">MVCANIFGLPASISCSSETVYAPALSSPSTDTVEEEAPLSCWACNTTDENDGCFNLTEEYHSEERVQKCMPHQKYCKVERVWYIISVNKPAHNFSIYRNCTEKCEPYCLIMGDRTKVI</sequence>
<dbReference type="Proteomes" id="UP000326759">
    <property type="component" value="Unassembled WGS sequence"/>
</dbReference>
<accession>A0A5N5TE67</accession>
<keyword evidence="2" id="KW-1185">Reference proteome</keyword>
<comment type="caution">
    <text evidence="1">The sequence shown here is derived from an EMBL/GenBank/DDBJ whole genome shotgun (WGS) entry which is preliminary data.</text>
</comment>
<evidence type="ECO:0000313" key="2">
    <source>
        <dbReference type="Proteomes" id="UP000326759"/>
    </source>
</evidence>
<name>A0A5N5TE67_9CRUS</name>
<organism evidence="1 2">
    <name type="scientific">Armadillidium nasatum</name>
    <dbReference type="NCBI Taxonomy" id="96803"/>
    <lineage>
        <taxon>Eukaryota</taxon>
        <taxon>Metazoa</taxon>
        <taxon>Ecdysozoa</taxon>
        <taxon>Arthropoda</taxon>
        <taxon>Crustacea</taxon>
        <taxon>Multicrustacea</taxon>
        <taxon>Malacostraca</taxon>
        <taxon>Eumalacostraca</taxon>
        <taxon>Peracarida</taxon>
        <taxon>Isopoda</taxon>
        <taxon>Oniscidea</taxon>
        <taxon>Crinocheta</taxon>
        <taxon>Armadillidiidae</taxon>
        <taxon>Armadillidium</taxon>
    </lineage>
</organism>
<dbReference type="OrthoDB" id="6338442at2759"/>
<reference evidence="1 2" key="1">
    <citation type="journal article" date="2019" name="PLoS Biol.">
        <title>Sex chromosomes control vertical transmission of feminizing Wolbachia symbionts in an isopod.</title>
        <authorList>
            <person name="Becking T."/>
            <person name="Chebbi M.A."/>
            <person name="Giraud I."/>
            <person name="Moumen B."/>
            <person name="Laverre T."/>
            <person name="Caubet Y."/>
            <person name="Peccoud J."/>
            <person name="Gilbert C."/>
            <person name="Cordaux R."/>
        </authorList>
    </citation>
    <scope>NUCLEOTIDE SEQUENCE [LARGE SCALE GENOMIC DNA]</scope>
    <source>
        <strain evidence="1">ANa2</strain>
        <tissue evidence="1">Whole body excluding digestive tract and cuticle</tissue>
    </source>
</reference>
<proteinExistence type="predicted"/>
<dbReference type="AlphaFoldDB" id="A0A5N5TE67"/>